<dbReference type="GO" id="GO:0016787">
    <property type="term" value="F:hydrolase activity"/>
    <property type="evidence" value="ECO:0007669"/>
    <property type="project" value="UniProtKB-KW"/>
</dbReference>
<dbReference type="OrthoDB" id="408631at2759"/>
<proteinExistence type="predicted"/>
<organism evidence="2 3">
    <name type="scientific">Septoria linicola</name>
    <dbReference type="NCBI Taxonomy" id="215465"/>
    <lineage>
        <taxon>Eukaryota</taxon>
        <taxon>Fungi</taxon>
        <taxon>Dikarya</taxon>
        <taxon>Ascomycota</taxon>
        <taxon>Pezizomycotina</taxon>
        <taxon>Dothideomycetes</taxon>
        <taxon>Dothideomycetidae</taxon>
        <taxon>Mycosphaerellales</taxon>
        <taxon>Mycosphaerellaceae</taxon>
        <taxon>Septoria</taxon>
    </lineage>
</organism>
<dbReference type="InterPro" id="IPR029058">
    <property type="entry name" value="AB_hydrolase_fold"/>
</dbReference>
<name>A0A9Q9B5I5_9PEZI</name>
<evidence type="ECO:0000313" key="3">
    <source>
        <dbReference type="Proteomes" id="UP001056384"/>
    </source>
</evidence>
<evidence type="ECO:0000313" key="2">
    <source>
        <dbReference type="EMBL" id="USW57531.1"/>
    </source>
</evidence>
<dbReference type="Proteomes" id="UP001056384">
    <property type="component" value="Chromosome 10"/>
</dbReference>
<dbReference type="Gene3D" id="3.40.50.1820">
    <property type="entry name" value="alpha/beta hydrolase"/>
    <property type="match status" value="1"/>
</dbReference>
<sequence length="96" mass="10759">MAFGTAEDIAGGVKNGPEEERLSRYMMRVYAEFAKDPESGLEKKLGWPKYDPEEKTLVRLGYENSAKPDFVSPGNYGEVCPPIEDPQPSYGEPPFR</sequence>
<dbReference type="EMBL" id="CP099427">
    <property type="protein sequence ID" value="USW57531.1"/>
    <property type="molecule type" value="Genomic_DNA"/>
</dbReference>
<dbReference type="AlphaFoldDB" id="A0A9Q9B5I5"/>
<gene>
    <name evidence="2" type="ORF">Slin15195_G108500</name>
</gene>
<keyword evidence="3" id="KW-1185">Reference proteome</keyword>
<dbReference type="SUPFAM" id="SSF53474">
    <property type="entry name" value="alpha/beta-Hydrolases"/>
    <property type="match status" value="1"/>
</dbReference>
<accession>A0A9Q9B5I5</accession>
<protein>
    <submittedName>
        <fullName evidence="2">Alpha/Beta hydrolase</fullName>
    </submittedName>
</protein>
<reference evidence="2" key="1">
    <citation type="submission" date="2022-06" db="EMBL/GenBank/DDBJ databases">
        <title>Complete genome sequences of two strains of the flax pathogen Septoria linicola.</title>
        <authorList>
            <person name="Lapalu N."/>
            <person name="Simon A."/>
            <person name="Demenou B."/>
            <person name="Paumier D."/>
            <person name="Guillot M.-P."/>
            <person name="Gout L."/>
            <person name="Valade R."/>
        </authorList>
    </citation>
    <scope>NUCLEOTIDE SEQUENCE</scope>
    <source>
        <strain evidence="2">SE15195</strain>
    </source>
</reference>
<feature type="region of interest" description="Disordered" evidence="1">
    <location>
        <begin position="69"/>
        <end position="96"/>
    </location>
</feature>
<evidence type="ECO:0000256" key="1">
    <source>
        <dbReference type="SAM" id="MobiDB-lite"/>
    </source>
</evidence>
<keyword evidence="2" id="KW-0378">Hydrolase</keyword>